<reference evidence="4" key="2">
    <citation type="journal article" date="2021" name="PeerJ">
        <title>Extensive microbial diversity within the chicken gut microbiome revealed by metagenomics and culture.</title>
        <authorList>
            <person name="Gilroy R."/>
            <person name="Ravi A."/>
            <person name="Getino M."/>
            <person name="Pursley I."/>
            <person name="Horton D.L."/>
            <person name="Alikhan N.F."/>
            <person name="Baker D."/>
            <person name="Gharbi K."/>
            <person name="Hall N."/>
            <person name="Watson M."/>
            <person name="Adriaenssens E.M."/>
            <person name="Foster-Nyarko E."/>
            <person name="Jarju S."/>
            <person name="Secka A."/>
            <person name="Antonio M."/>
            <person name="Oren A."/>
            <person name="Chaudhuri R.R."/>
            <person name="La Ragione R."/>
            <person name="Hildebrand F."/>
            <person name="Pallen M.J."/>
        </authorList>
    </citation>
    <scope>NUCLEOTIDE SEQUENCE</scope>
    <source>
        <strain evidence="4">ChiHecec3B27-6122</strain>
    </source>
</reference>
<keyword evidence="1" id="KW-0378">Hydrolase</keyword>
<dbReference type="InterPro" id="IPR036866">
    <property type="entry name" value="RibonucZ/Hydroxyglut_hydro"/>
</dbReference>
<evidence type="ECO:0000313" key="4">
    <source>
        <dbReference type="EMBL" id="HIS98568.1"/>
    </source>
</evidence>
<evidence type="ECO:0000256" key="1">
    <source>
        <dbReference type="ARBA" id="ARBA00022801"/>
    </source>
</evidence>
<reference evidence="4" key="1">
    <citation type="submission" date="2020-10" db="EMBL/GenBank/DDBJ databases">
        <authorList>
            <person name="Gilroy R."/>
        </authorList>
    </citation>
    <scope>NUCLEOTIDE SEQUENCE</scope>
    <source>
        <strain evidence="4">ChiHecec3B27-6122</strain>
    </source>
</reference>
<sequence>MKITFLGAAHEVTGSCTLVEVGKTRFIVDCGMEQGRDMFVNQTLPVSPSEVDFALLTHAHIDHSGNLPLLAKNGFSGPVYATAATCSLVDIMLRDSAHIQMSEAEYKTRKAKRAGEPPVEPIYDINDVEALVKHLRPCAYGEPIHIAEGVAIRFTDIGHLLGSACIEVWLTEGEVTKKIVFSGDVGNTNQPILRDPGAVAEADYVVIESTYGDRTHGAERPDYIGMLSQMIQRTLDRGGNVVIPAFAVGRTQEMLYFIREIKEKELVHGHDGFKVYVDSPLAVEATSVFLQCDTSFLDDEARALLNRGINPLVFDGLEVSVSSEESKAINENREPKVIISASGMCDAGRIRHHLKHNLWRPESLVLFVGYQSEGTLGRMLYDGAKEVKLFGEEIAVRAEISWLPGVSGHADKNGLLSWISGFETKPAKVFVNHGDDDACTELTRCLTEEHGFDAFAPYSGTSYDLAAGEFVTVTEGVPVKPKAETAKKPMNKYFGALISAAERLLRAVKTAEGRPNKELRKWTERIEDIIRDIAQ</sequence>
<dbReference type="InterPro" id="IPR011108">
    <property type="entry name" value="RMMBL"/>
</dbReference>
<protein>
    <submittedName>
        <fullName evidence="4">MBL fold metallo-hydrolase</fullName>
    </submittedName>
</protein>
<dbReference type="Gene3D" id="3.60.15.10">
    <property type="entry name" value="Ribonuclease Z/Hydroxyacylglutathione hydrolase-like"/>
    <property type="match status" value="1"/>
</dbReference>
<dbReference type="InterPro" id="IPR001279">
    <property type="entry name" value="Metallo-B-lactamas"/>
</dbReference>
<comment type="caution">
    <text evidence="4">The sequence shown here is derived from an EMBL/GenBank/DDBJ whole genome shotgun (WGS) entry which is preliminary data.</text>
</comment>
<dbReference type="Proteomes" id="UP000886876">
    <property type="component" value="Unassembled WGS sequence"/>
</dbReference>
<dbReference type="CDD" id="cd16295">
    <property type="entry name" value="TTHA0252-CPSF-like_MBL-fold"/>
    <property type="match status" value="1"/>
</dbReference>
<dbReference type="GO" id="GO:0004521">
    <property type="term" value="F:RNA endonuclease activity"/>
    <property type="evidence" value="ECO:0007669"/>
    <property type="project" value="TreeGrafter"/>
</dbReference>
<evidence type="ECO:0000259" key="2">
    <source>
        <dbReference type="SMART" id="SM00849"/>
    </source>
</evidence>
<dbReference type="Pfam" id="PF07521">
    <property type="entry name" value="RMMBL"/>
    <property type="match status" value="1"/>
</dbReference>
<accession>A0A9D1G740</accession>
<dbReference type="Pfam" id="PF00753">
    <property type="entry name" value="Lactamase_B"/>
    <property type="match status" value="1"/>
</dbReference>
<evidence type="ECO:0000313" key="5">
    <source>
        <dbReference type="Proteomes" id="UP000886876"/>
    </source>
</evidence>
<feature type="domain" description="Beta-Casp" evidence="3">
    <location>
        <begin position="251"/>
        <end position="380"/>
    </location>
</feature>
<evidence type="ECO:0000259" key="3">
    <source>
        <dbReference type="SMART" id="SM01027"/>
    </source>
</evidence>
<dbReference type="InterPro" id="IPR022712">
    <property type="entry name" value="Beta_Casp"/>
</dbReference>
<dbReference type="Pfam" id="PF10996">
    <property type="entry name" value="Beta-Casp"/>
    <property type="match status" value="1"/>
</dbReference>
<dbReference type="PANTHER" id="PTHR11203">
    <property type="entry name" value="CLEAVAGE AND POLYADENYLATION SPECIFICITY FACTOR FAMILY MEMBER"/>
    <property type="match status" value="1"/>
</dbReference>
<dbReference type="SUPFAM" id="SSF56281">
    <property type="entry name" value="Metallo-hydrolase/oxidoreductase"/>
    <property type="match status" value="1"/>
</dbReference>
<dbReference type="Gene3D" id="3.40.50.10890">
    <property type="match status" value="1"/>
</dbReference>
<feature type="domain" description="Metallo-beta-lactamase" evidence="2">
    <location>
        <begin position="13"/>
        <end position="246"/>
    </location>
</feature>
<dbReference type="GO" id="GO:0016787">
    <property type="term" value="F:hydrolase activity"/>
    <property type="evidence" value="ECO:0007669"/>
    <property type="project" value="UniProtKB-KW"/>
</dbReference>
<dbReference type="SMART" id="SM00849">
    <property type="entry name" value="Lactamase_B"/>
    <property type="match status" value="1"/>
</dbReference>
<name>A0A9D1G740_9FIRM</name>
<organism evidence="4 5">
    <name type="scientific">Candidatus Scatomorpha pullistercoris</name>
    <dbReference type="NCBI Taxonomy" id="2840929"/>
    <lineage>
        <taxon>Bacteria</taxon>
        <taxon>Bacillati</taxon>
        <taxon>Bacillota</taxon>
        <taxon>Clostridia</taxon>
        <taxon>Eubacteriales</taxon>
        <taxon>Candidatus Scatomorpha</taxon>
    </lineage>
</organism>
<dbReference type="EMBL" id="DVJS01000278">
    <property type="protein sequence ID" value="HIS98568.1"/>
    <property type="molecule type" value="Genomic_DNA"/>
</dbReference>
<dbReference type="PANTHER" id="PTHR11203:SF37">
    <property type="entry name" value="INTEGRATOR COMPLEX SUBUNIT 11"/>
    <property type="match status" value="1"/>
</dbReference>
<dbReference type="SMART" id="SM01027">
    <property type="entry name" value="Beta-Casp"/>
    <property type="match status" value="1"/>
</dbReference>
<dbReference type="InterPro" id="IPR050698">
    <property type="entry name" value="MBL"/>
</dbReference>
<gene>
    <name evidence="4" type="ORF">IAD42_11395</name>
</gene>
<proteinExistence type="predicted"/>
<dbReference type="AlphaFoldDB" id="A0A9D1G740"/>